<name>A0A0V1APF4_TRISP</name>
<accession>A0A0V1APF4</accession>
<dbReference type="Gene3D" id="3.40.50.1000">
    <property type="entry name" value="HAD superfamily/HAD-like"/>
    <property type="match status" value="1"/>
</dbReference>
<evidence type="ECO:0000256" key="2">
    <source>
        <dbReference type="SAM" id="MobiDB-lite"/>
    </source>
</evidence>
<dbReference type="Pfam" id="PF03031">
    <property type="entry name" value="NIF"/>
    <property type="match status" value="1"/>
</dbReference>
<keyword evidence="1" id="KW-0653">Protein transport</keyword>
<sequence>MSENYSEDKREENKPDKEPCVKSVSSSAEIPKLTVVFDLHKLLPAQSRLPLLEAYTAIRPYCDTMLKKIRKYCTIMIFSSGTEQSVNDVRSLIDPKGEYFEKVFSRNSCTKVINLYGKYLAKTGADLKRTVLIDDRLHSFMHQPFNGIPIRPWTGHEDGTELLHIKKLIMDLIEEKDVCALLKQR</sequence>
<comment type="function">
    <text evidence="1">Essential component of the TIM23 complex, a complex that mediates the translocation of transit peptide-containing proteins across the mitochondrial inner membrane.</text>
</comment>
<dbReference type="CDD" id="cd07521">
    <property type="entry name" value="HAD_FCP1-like"/>
    <property type="match status" value="1"/>
</dbReference>
<dbReference type="OrthoDB" id="5918252at2759"/>
<evidence type="ECO:0000256" key="1">
    <source>
        <dbReference type="RuleBase" id="RU365079"/>
    </source>
</evidence>
<evidence type="ECO:0000259" key="3">
    <source>
        <dbReference type="PROSITE" id="PS50969"/>
    </source>
</evidence>
<evidence type="ECO:0000313" key="5">
    <source>
        <dbReference type="Proteomes" id="UP000054776"/>
    </source>
</evidence>
<keyword evidence="1" id="KW-0811">Translocation</keyword>
<dbReference type="SMART" id="SM00577">
    <property type="entry name" value="CPDc"/>
    <property type="match status" value="1"/>
</dbReference>
<feature type="domain" description="FCP1 homology" evidence="3">
    <location>
        <begin position="28"/>
        <end position="172"/>
    </location>
</feature>
<dbReference type="InterPro" id="IPR004274">
    <property type="entry name" value="FCP1_dom"/>
</dbReference>
<keyword evidence="1" id="KW-0813">Transport</keyword>
<reference evidence="4 5" key="1">
    <citation type="submission" date="2015-01" db="EMBL/GenBank/DDBJ databases">
        <title>Evolution of Trichinella species and genotypes.</title>
        <authorList>
            <person name="Korhonen P.K."/>
            <person name="Edoardo P."/>
            <person name="Giuseppe L.R."/>
            <person name="Gasser R.B."/>
        </authorList>
    </citation>
    <scope>NUCLEOTIDE SEQUENCE [LARGE SCALE GENOMIC DNA]</scope>
    <source>
        <strain evidence="4">ISS3</strain>
    </source>
</reference>
<comment type="caution">
    <text evidence="4">The sequence shown here is derived from an EMBL/GenBank/DDBJ whole genome shotgun (WGS) entry which is preliminary data.</text>
</comment>
<dbReference type="SUPFAM" id="SSF56784">
    <property type="entry name" value="HAD-like"/>
    <property type="match status" value="1"/>
</dbReference>
<proteinExistence type="inferred from homology"/>
<dbReference type="InterPro" id="IPR023214">
    <property type="entry name" value="HAD_sf"/>
</dbReference>
<organism evidence="4 5">
    <name type="scientific">Trichinella spiralis</name>
    <name type="common">Trichina worm</name>
    <dbReference type="NCBI Taxonomy" id="6334"/>
    <lineage>
        <taxon>Eukaryota</taxon>
        <taxon>Metazoa</taxon>
        <taxon>Ecdysozoa</taxon>
        <taxon>Nematoda</taxon>
        <taxon>Enoplea</taxon>
        <taxon>Dorylaimia</taxon>
        <taxon>Trichinellida</taxon>
        <taxon>Trichinellidae</taxon>
        <taxon>Trichinella</taxon>
    </lineage>
</organism>
<keyword evidence="1" id="KW-0809">Transit peptide</keyword>
<dbReference type="PANTHER" id="PTHR12210">
    <property type="entry name" value="DULLARD PROTEIN PHOSPHATASE"/>
    <property type="match status" value="1"/>
</dbReference>
<keyword evidence="1" id="KW-0496">Mitochondrion</keyword>
<keyword evidence="5" id="KW-1185">Reference proteome</keyword>
<gene>
    <name evidence="4" type="primary">ctdspl2</name>
    <name evidence="4" type="ORF">T01_11031</name>
</gene>
<comment type="subunit">
    <text evidence="1">Component of the TIM23 complex.</text>
</comment>
<dbReference type="Proteomes" id="UP000054776">
    <property type="component" value="Unassembled WGS sequence"/>
</dbReference>
<protein>
    <recommendedName>
        <fullName evidence="1">Mitochondrial import inner membrane translocase subunit TIM50</fullName>
    </recommendedName>
</protein>
<feature type="compositionally biased region" description="Basic and acidic residues" evidence="2">
    <location>
        <begin position="1"/>
        <end position="20"/>
    </location>
</feature>
<dbReference type="InParanoid" id="A0A0V1APF4"/>
<comment type="subcellular location">
    <subcellularLocation>
        <location evidence="1">Mitochondrion inner membrane</location>
        <topology evidence="1">Single-pass membrane protein</topology>
    </subcellularLocation>
</comment>
<comment type="similarity">
    <text evidence="1">Belongs to the TIM50 family.</text>
</comment>
<dbReference type="InterPro" id="IPR036412">
    <property type="entry name" value="HAD-like_sf"/>
</dbReference>
<feature type="region of interest" description="Disordered" evidence="2">
    <location>
        <begin position="1"/>
        <end position="23"/>
    </location>
</feature>
<dbReference type="PROSITE" id="PS50969">
    <property type="entry name" value="FCP1"/>
    <property type="match status" value="1"/>
</dbReference>
<dbReference type="EMBL" id="JYDH01000373">
    <property type="protein sequence ID" value="KRY26628.1"/>
    <property type="molecule type" value="Genomic_DNA"/>
</dbReference>
<dbReference type="AlphaFoldDB" id="A0A0V1APF4"/>
<evidence type="ECO:0000313" key="4">
    <source>
        <dbReference type="EMBL" id="KRY26628.1"/>
    </source>
</evidence>
<dbReference type="STRING" id="6334.A0A0V1APF4"/>
<dbReference type="GO" id="GO:0015031">
    <property type="term" value="P:protein transport"/>
    <property type="evidence" value="ECO:0007669"/>
    <property type="project" value="UniProtKB-KW"/>
</dbReference>
<dbReference type="InterPro" id="IPR050365">
    <property type="entry name" value="TIM50"/>
</dbReference>
<dbReference type="GO" id="GO:0005744">
    <property type="term" value="C:TIM23 mitochondrial import inner membrane translocase complex"/>
    <property type="evidence" value="ECO:0007669"/>
    <property type="project" value="UniProtKB-UniRule"/>
</dbReference>